<dbReference type="PANTHER" id="PTHR47926:SF436">
    <property type="entry name" value="PENTATRICOPEPTIDE REPEAT-CONTAINING PROTEIN ELI1, CHLOROPLASTIC-LIKE ISOFORM X2"/>
    <property type="match status" value="1"/>
</dbReference>
<dbReference type="InterPro" id="IPR002885">
    <property type="entry name" value="PPR_rpt"/>
</dbReference>
<dbReference type="OrthoDB" id="185373at2759"/>
<reference evidence="2" key="1">
    <citation type="submission" date="2025-08" db="UniProtKB">
        <authorList>
            <consortium name="RefSeq"/>
        </authorList>
    </citation>
    <scope>IDENTIFICATION</scope>
</reference>
<dbReference type="Pfam" id="PF12854">
    <property type="entry name" value="PPR_1"/>
    <property type="match status" value="1"/>
</dbReference>
<dbReference type="OMA" id="MIEAMPM"/>
<dbReference type="PANTHER" id="PTHR47926">
    <property type="entry name" value="PENTATRICOPEPTIDE REPEAT-CONTAINING PROTEIN"/>
    <property type="match status" value="1"/>
</dbReference>
<organism evidence="1 2">
    <name type="scientific">Nelumbo nucifera</name>
    <name type="common">Sacred lotus</name>
    <dbReference type="NCBI Taxonomy" id="4432"/>
    <lineage>
        <taxon>Eukaryota</taxon>
        <taxon>Viridiplantae</taxon>
        <taxon>Streptophyta</taxon>
        <taxon>Embryophyta</taxon>
        <taxon>Tracheophyta</taxon>
        <taxon>Spermatophyta</taxon>
        <taxon>Magnoliopsida</taxon>
        <taxon>Proteales</taxon>
        <taxon>Nelumbonaceae</taxon>
        <taxon>Nelumbo</taxon>
    </lineage>
</organism>
<dbReference type="FunFam" id="1.25.40.10:FF:000348">
    <property type="entry name" value="Pentatricopeptide repeat-containing protein chloroplastic"/>
    <property type="match status" value="1"/>
</dbReference>
<dbReference type="GO" id="GO:0009451">
    <property type="term" value="P:RNA modification"/>
    <property type="evidence" value="ECO:0007669"/>
    <property type="project" value="InterPro"/>
</dbReference>
<dbReference type="SUPFAM" id="SSF48452">
    <property type="entry name" value="TPR-like"/>
    <property type="match status" value="1"/>
</dbReference>
<protein>
    <submittedName>
        <fullName evidence="2">Pentatricopeptide repeat-containing protein At5g61800</fullName>
    </submittedName>
</protein>
<dbReference type="Pfam" id="PF13041">
    <property type="entry name" value="PPR_2"/>
    <property type="match status" value="1"/>
</dbReference>
<dbReference type="FunFam" id="1.25.40.10:FF:000184">
    <property type="entry name" value="Pentatricopeptide repeat-containing protein, chloroplastic"/>
    <property type="match status" value="1"/>
</dbReference>
<dbReference type="KEGG" id="nnu:104592713"/>
<dbReference type="Proteomes" id="UP000189703">
    <property type="component" value="Unplaced"/>
</dbReference>
<dbReference type="InterPro" id="IPR011990">
    <property type="entry name" value="TPR-like_helical_dom_sf"/>
</dbReference>
<dbReference type="NCBIfam" id="TIGR00756">
    <property type="entry name" value="PPR"/>
    <property type="match status" value="4"/>
</dbReference>
<evidence type="ECO:0000313" key="1">
    <source>
        <dbReference type="Proteomes" id="UP000189703"/>
    </source>
</evidence>
<proteinExistence type="predicted"/>
<dbReference type="InterPro" id="IPR046848">
    <property type="entry name" value="E_motif"/>
</dbReference>
<dbReference type="InterPro" id="IPR046960">
    <property type="entry name" value="PPR_At4g14850-like_plant"/>
</dbReference>
<dbReference type="Gene3D" id="1.25.40.10">
    <property type="entry name" value="Tetratricopeptide repeat domain"/>
    <property type="match status" value="4"/>
</dbReference>
<dbReference type="GeneID" id="104592713"/>
<dbReference type="GO" id="GO:0003723">
    <property type="term" value="F:RNA binding"/>
    <property type="evidence" value="ECO:0007669"/>
    <property type="project" value="InterPro"/>
</dbReference>
<dbReference type="AlphaFoldDB" id="A0A1U7ZAD8"/>
<dbReference type="Pfam" id="PF20431">
    <property type="entry name" value="E_motif"/>
    <property type="match status" value="1"/>
</dbReference>
<dbReference type="FunCoup" id="A0A1U7ZAD8">
    <property type="interactions" value="231"/>
</dbReference>
<dbReference type="RefSeq" id="XP_010250474.1">
    <property type="nucleotide sequence ID" value="XM_010252172.2"/>
</dbReference>
<name>A0A1U7ZAD8_NELNU</name>
<sequence>MLISTHPTFLLINNCKTSKQLQQVHAQATTRGLMSLYPSLILTKILYTFSLLDHLTTTSPHYPLRIFNQIPNPSTFCYNTIIRVYTLLSSPLSALSLFAKMRRLCIPPDTHTFPFVLKASVRLRALALAKTLHSQVVKFGFGSDLFVLNSLIHVYSDLGSMTDACQLFDVTPQRDVVSYNSIIHGFVKAGNTSRARDIFDEMLVRDDVTWGTLLAGYAQMNQCKEAIQLFNQMLASGLKPNNIALVSALSACAQLGALDQGKIIHNHIEQNQIRLDAFLATGLVDMYAKCGCIDLAREVFESSEEKKLFTWNAMIVGLAMHGDGELSLEYFRRMKEAGIKPDGVSFLGVLVGCSHAGLVNEAQQLFNDMECVYGLPRELKHYGCMADLLGRAGLIKEAIRMIQGMPMEGDVFVWGGLLGGCSIHGNVEVAEIAAKHIMQLDPEDGGVYSIMASIYAHARRWEDVAKIRRLMDARRVNKSAGCSSIQLGGVTHEFVAGERLHPQIDEIYWVLDGIQRQVFESY</sequence>
<dbReference type="eggNOG" id="KOG4197">
    <property type="taxonomic scope" value="Eukaryota"/>
</dbReference>
<accession>A0A1U7ZAD8</accession>
<evidence type="ECO:0000313" key="2">
    <source>
        <dbReference type="RefSeq" id="XP_010250474.1"/>
    </source>
</evidence>
<dbReference type="Pfam" id="PF01535">
    <property type="entry name" value="PPR"/>
    <property type="match status" value="6"/>
</dbReference>
<keyword evidence="1" id="KW-1185">Reference proteome</keyword>
<dbReference type="PROSITE" id="PS51375">
    <property type="entry name" value="PPR"/>
    <property type="match status" value="4"/>
</dbReference>
<gene>
    <name evidence="2" type="primary">LOC104592713</name>
</gene>